<gene>
    <name evidence="2" type="ordered locus">Acid345_4408</name>
</gene>
<sequence>MRFLYGLFLVFVALPLVAQTSTADMLVRIERVQSAEDSRCIVVYSDSSYHAERTHGSKTDVFEGTLDSARYAPIKDLAAGPLKQVQHEHISARYVDSPDLLLIDVDRGDDIQQIRFANKADRKPYATQLDPVLQWFDATMKQPGARSAAKADRCVPEKRTITKIVSGIPEKQLPTGPENPYHIKNLLLLFITERYESRGNSAGEKNCVLVRNDGSIYAYKMTVAWRGEPDKYREMHVNVSPDQVTILKRAMDDPTLANAKDIHPEKRSYASESDRTEVVAVRNNDVQVLHFAQLVNAEEVGATPRQGYQPVKGSDGSKETAPVREWIKLNLDNSKLQKVDHLSGECP</sequence>
<feature type="chain" id="PRO_5004191015" evidence="1">
    <location>
        <begin position="19"/>
        <end position="347"/>
    </location>
</feature>
<evidence type="ECO:0000313" key="2">
    <source>
        <dbReference type="EMBL" id="ABF43408.1"/>
    </source>
</evidence>
<reference evidence="2 3" key="1">
    <citation type="journal article" date="2009" name="Appl. Environ. Microbiol.">
        <title>Three genomes from the phylum Acidobacteria provide insight into the lifestyles of these microorganisms in soils.</title>
        <authorList>
            <person name="Ward N.L."/>
            <person name="Challacombe J.F."/>
            <person name="Janssen P.H."/>
            <person name="Henrissat B."/>
            <person name="Coutinho P.M."/>
            <person name="Wu M."/>
            <person name="Xie G."/>
            <person name="Haft D.H."/>
            <person name="Sait M."/>
            <person name="Badger J."/>
            <person name="Barabote R.D."/>
            <person name="Bradley B."/>
            <person name="Brettin T.S."/>
            <person name="Brinkac L.M."/>
            <person name="Bruce D."/>
            <person name="Creasy T."/>
            <person name="Daugherty S.C."/>
            <person name="Davidsen T.M."/>
            <person name="DeBoy R.T."/>
            <person name="Detter J.C."/>
            <person name="Dodson R.J."/>
            <person name="Durkin A.S."/>
            <person name="Ganapathy A."/>
            <person name="Gwinn-Giglio M."/>
            <person name="Han C.S."/>
            <person name="Khouri H."/>
            <person name="Kiss H."/>
            <person name="Kothari S.P."/>
            <person name="Madupu R."/>
            <person name="Nelson K.E."/>
            <person name="Nelson W.C."/>
            <person name="Paulsen I."/>
            <person name="Penn K."/>
            <person name="Ren Q."/>
            <person name="Rosovitz M.J."/>
            <person name="Selengut J.D."/>
            <person name="Shrivastava S."/>
            <person name="Sullivan S.A."/>
            <person name="Tapia R."/>
            <person name="Thompson L.S."/>
            <person name="Watkins K.L."/>
            <person name="Yang Q."/>
            <person name="Yu C."/>
            <person name="Zafar N."/>
            <person name="Zhou L."/>
            <person name="Kuske C.R."/>
        </authorList>
    </citation>
    <scope>NUCLEOTIDE SEQUENCE [LARGE SCALE GENOMIC DNA]</scope>
    <source>
        <strain evidence="2 3">Ellin345</strain>
    </source>
</reference>
<dbReference type="RefSeq" id="WP_011525205.1">
    <property type="nucleotide sequence ID" value="NC_008009.1"/>
</dbReference>
<dbReference type="Proteomes" id="UP000002432">
    <property type="component" value="Chromosome"/>
</dbReference>
<evidence type="ECO:0000256" key="1">
    <source>
        <dbReference type="SAM" id="SignalP"/>
    </source>
</evidence>
<accession>Q1II92</accession>
<organism evidence="2 3">
    <name type="scientific">Koribacter versatilis (strain Ellin345)</name>
    <dbReference type="NCBI Taxonomy" id="204669"/>
    <lineage>
        <taxon>Bacteria</taxon>
        <taxon>Pseudomonadati</taxon>
        <taxon>Acidobacteriota</taxon>
        <taxon>Terriglobia</taxon>
        <taxon>Terriglobales</taxon>
        <taxon>Candidatus Korobacteraceae</taxon>
        <taxon>Candidatus Korobacter</taxon>
    </lineage>
</organism>
<keyword evidence="1" id="KW-0732">Signal</keyword>
<evidence type="ECO:0000313" key="3">
    <source>
        <dbReference type="Proteomes" id="UP000002432"/>
    </source>
</evidence>
<protein>
    <submittedName>
        <fullName evidence="2">Uncharacterized protein</fullName>
    </submittedName>
</protein>
<dbReference type="HOGENOM" id="CLU_798731_0_0_0"/>
<feature type="signal peptide" evidence="1">
    <location>
        <begin position="1"/>
        <end position="18"/>
    </location>
</feature>
<dbReference type="EnsemblBacteria" id="ABF43408">
    <property type="protein sequence ID" value="ABF43408"/>
    <property type="gene ID" value="Acid345_4408"/>
</dbReference>
<dbReference type="AlphaFoldDB" id="Q1II92"/>
<dbReference type="EMBL" id="CP000360">
    <property type="protein sequence ID" value="ABF43408.1"/>
    <property type="molecule type" value="Genomic_DNA"/>
</dbReference>
<keyword evidence="3" id="KW-1185">Reference proteome</keyword>
<name>Q1II92_KORVE</name>
<proteinExistence type="predicted"/>
<dbReference type="KEGG" id="aba:Acid345_4408"/>